<protein>
    <submittedName>
        <fullName evidence="1">Uncharacterized protein</fullName>
    </submittedName>
</protein>
<dbReference type="Proteomes" id="UP000821845">
    <property type="component" value="Chromosome 11"/>
</dbReference>
<reference evidence="1" key="1">
    <citation type="submission" date="2020-05" db="EMBL/GenBank/DDBJ databases">
        <title>Large-scale comparative analyses of tick genomes elucidate their genetic diversity and vector capacities.</title>
        <authorList>
            <person name="Jia N."/>
            <person name="Wang J."/>
            <person name="Shi W."/>
            <person name="Du L."/>
            <person name="Sun Y."/>
            <person name="Zhan W."/>
            <person name="Jiang J."/>
            <person name="Wang Q."/>
            <person name="Zhang B."/>
            <person name="Ji P."/>
            <person name="Sakyi L.B."/>
            <person name="Cui X."/>
            <person name="Yuan T."/>
            <person name="Jiang B."/>
            <person name="Yang W."/>
            <person name="Lam T.T.-Y."/>
            <person name="Chang Q."/>
            <person name="Ding S."/>
            <person name="Wang X."/>
            <person name="Zhu J."/>
            <person name="Ruan X."/>
            <person name="Zhao L."/>
            <person name="Wei J."/>
            <person name="Que T."/>
            <person name="Du C."/>
            <person name="Cheng J."/>
            <person name="Dai P."/>
            <person name="Han X."/>
            <person name="Huang E."/>
            <person name="Gao Y."/>
            <person name="Liu J."/>
            <person name="Shao H."/>
            <person name="Ye R."/>
            <person name="Li L."/>
            <person name="Wei W."/>
            <person name="Wang X."/>
            <person name="Wang C."/>
            <person name="Yang T."/>
            <person name="Huo Q."/>
            <person name="Li W."/>
            <person name="Guo W."/>
            <person name="Chen H."/>
            <person name="Zhou L."/>
            <person name="Ni X."/>
            <person name="Tian J."/>
            <person name="Zhou Y."/>
            <person name="Sheng Y."/>
            <person name="Liu T."/>
            <person name="Pan Y."/>
            <person name="Xia L."/>
            <person name="Li J."/>
            <person name="Zhao F."/>
            <person name="Cao W."/>
        </authorList>
    </citation>
    <scope>NUCLEOTIDE SEQUENCE</scope>
    <source>
        <strain evidence="1">Hyas-2018</strain>
    </source>
</reference>
<accession>A0ACB7T5P2</accession>
<comment type="caution">
    <text evidence="1">The sequence shown here is derived from an EMBL/GenBank/DDBJ whole genome shotgun (WGS) entry which is preliminary data.</text>
</comment>
<evidence type="ECO:0000313" key="1">
    <source>
        <dbReference type="EMBL" id="KAH6941314.1"/>
    </source>
</evidence>
<organism evidence="1 2">
    <name type="scientific">Hyalomma asiaticum</name>
    <name type="common">Tick</name>
    <dbReference type="NCBI Taxonomy" id="266040"/>
    <lineage>
        <taxon>Eukaryota</taxon>
        <taxon>Metazoa</taxon>
        <taxon>Ecdysozoa</taxon>
        <taxon>Arthropoda</taxon>
        <taxon>Chelicerata</taxon>
        <taxon>Arachnida</taxon>
        <taxon>Acari</taxon>
        <taxon>Parasitiformes</taxon>
        <taxon>Ixodida</taxon>
        <taxon>Ixodoidea</taxon>
        <taxon>Ixodidae</taxon>
        <taxon>Hyalomminae</taxon>
        <taxon>Hyalomma</taxon>
    </lineage>
</organism>
<dbReference type="EMBL" id="CM023491">
    <property type="protein sequence ID" value="KAH6941314.1"/>
    <property type="molecule type" value="Genomic_DNA"/>
</dbReference>
<evidence type="ECO:0000313" key="2">
    <source>
        <dbReference type="Proteomes" id="UP000821845"/>
    </source>
</evidence>
<proteinExistence type="predicted"/>
<gene>
    <name evidence="1" type="ORF">HPB50_016098</name>
</gene>
<sequence length="202" mass="22346">MVPPKKKRRELTDKKSAEATRGVIEDSERRDVAADLGIPASALSTTLKVVTRLCAAQFRALPVASKEARQRVALRSQQRVGRASETETAAAAARPATGLRSPTWSCALLRKTWGESAVHRGGTSTRGYPPFLPSSPHNHRRVYGGHYVLGHLAHLRVGIFFFLFSAVFGMGNGGWRRKSARSRLHWSRRVTWPPFEPAHGPF</sequence>
<keyword evidence="2" id="KW-1185">Reference proteome</keyword>
<name>A0ACB7T5P2_HYAAI</name>